<gene>
    <name evidence="3" type="ORF">GCM10025863_32450</name>
</gene>
<dbReference type="Gene3D" id="3.40.30.10">
    <property type="entry name" value="Glutaredoxin"/>
    <property type="match status" value="1"/>
</dbReference>
<feature type="domain" description="Thioredoxin-like fold" evidence="2">
    <location>
        <begin position="62"/>
        <end position="214"/>
    </location>
</feature>
<evidence type="ECO:0000259" key="2">
    <source>
        <dbReference type="Pfam" id="PF13462"/>
    </source>
</evidence>
<dbReference type="Pfam" id="PF13462">
    <property type="entry name" value="Thioredoxin_4"/>
    <property type="match status" value="1"/>
</dbReference>
<dbReference type="EMBL" id="AP027728">
    <property type="protein sequence ID" value="BDZ40631.1"/>
    <property type="molecule type" value="Genomic_DNA"/>
</dbReference>
<sequence length="225" mass="23894">MAQAQSKPNWFVIGISAAVVVVLIALGAIVVWMNSRATDAGPAPSGDLINSETGAIVFGDGDNVVDTYIDLMCPACNAFEQTFAERLNALAADDTITLNIHPIAILDHYSAGSNYSSRAAAAVYCVAEKNSDKTLDYISTLYENQPDENTTGLSDEQLADYAEQVGATEAAACMSEGTYLKYPAAQAKAHKIQGTPTIELDGDAVEGQSLQEMFAKVDAYLKPLE</sequence>
<dbReference type="Proteomes" id="UP001321543">
    <property type="component" value="Chromosome"/>
</dbReference>
<evidence type="ECO:0000256" key="1">
    <source>
        <dbReference type="SAM" id="Phobius"/>
    </source>
</evidence>
<evidence type="ECO:0000313" key="3">
    <source>
        <dbReference type="EMBL" id="BDZ40631.1"/>
    </source>
</evidence>
<reference evidence="4" key="1">
    <citation type="journal article" date="2019" name="Int. J. Syst. Evol. Microbiol.">
        <title>The Global Catalogue of Microorganisms (GCM) 10K type strain sequencing project: providing services to taxonomists for standard genome sequencing and annotation.</title>
        <authorList>
            <consortium name="The Broad Institute Genomics Platform"/>
            <consortium name="The Broad Institute Genome Sequencing Center for Infectious Disease"/>
            <person name="Wu L."/>
            <person name="Ma J."/>
        </authorList>
    </citation>
    <scope>NUCLEOTIDE SEQUENCE [LARGE SCALE GENOMIC DNA]</scope>
    <source>
        <strain evidence="4">NBRC 106310</strain>
    </source>
</reference>
<protein>
    <submittedName>
        <fullName evidence="3">Membrane protein</fullName>
    </submittedName>
</protein>
<dbReference type="InterPro" id="IPR036249">
    <property type="entry name" value="Thioredoxin-like_sf"/>
</dbReference>
<keyword evidence="1" id="KW-0472">Membrane</keyword>
<keyword evidence="1" id="KW-0812">Transmembrane</keyword>
<dbReference type="RefSeq" id="WP_286301187.1">
    <property type="nucleotide sequence ID" value="NZ_AP027728.1"/>
</dbReference>
<name>A0ABM8FY07_9MICO</name>
<evidence type="ECO:0000313" key="4">
    <source>
        <dbReference type="Proteomes" id="UP001321543"/>
    </source>
</evidence>
<accession>A0ABM8FY07</accession>
<proteinExistence type="predicted"/>
<dbReference type="InterPro" id="IPR012336">
    <property type="entry name" value="Thioredoxin-like_fold"/>
</dbReference>
<dbReference type="SUPFAM" id="SSF52833">
    <property type="entry name" value="Thioredoxin-like"/>
    <property type="match status" value="1"/>
</dbReference>
<keyword evidence="1" id="KW-1133">Transmembrane helix</keyword>
<keyword evidence="4" id="KW-1185">Reference proteome</keyword>
<organism evidence="3 4">
    <name type="scientific">Microbacterium suwonense</name>
    <dbReference type="NCBI Taxonomy" id="683047"/>
    <lineage>
        <taxon>Bacteria</taxon>
        <taxon>Bacillati</taxon>
        <taxon>Actinomycetota</taxon>
        <taxon>Actinomycetes</taxon>
        <taxon>Micrococcales</taxon>
        <taxon>Microbacteriaceae</taxon>
        <taxon>Microbacterium</taxon>
    </lineage>
</organism>
<feature type="transmembrane region" description="Helical" evidence="1">
    <location>
        <begin position="12"/>
        <end position="33"/>
    </location>
</feature>